<accession>A0ABY4W5M4</accession>
<dbReference type="InterPro" id="IPR009057">
    <property type="entry name" value="Homeodomain-like_sf"/>
</dbReference>
<dbReference type="InterPro" id="IPR015292">
    <property type="entry name" value="Tscrpt_reg_YbiH_C"/>
</dbReference>
<dbReference type="PROSITE" id="PS50977">
    <property type="entry name" value="HTH_TETR_2"/>
    <property type="match status" value="1"/>
</dbReference>
<dbReference type="RefSeq" id="WP_251934002.1">
    <property type="nucleotide sequence ID" value="NZ_CP098747.1"/>
</dbReference>
<dbReference type="Proteomes" id="UP001056291">
    <property type="component" value="Chromosome"/>
</dbReference>
<sequence>MDTEKNTAATRMIETAGPLFADQPFDAVSTRQIAKAAGVNLSAISYHFENKEGLYRAIFEKIIEDLKPIRVGFGLYLSTKMQAAGDDRQALAEIVIKFVNDLLDSVMSPENPRWRMRLIIREMQAPTDCFDLVLEGHINVMHDLLGMLVAKILKEPAASPSVKLTTHSILIMCLQYALNEPLITARLGWKKMGASETHIIKSSLTTMVLRILELGEYIPQTRVR</sequence>
<protein>
    <submittedName>
        <fullName evidence="4">CerR family C-terminal domain-containing protein</fullName>
    </submittedName>
</protein>
<organism evidence="4 5">
    <name type="scientific">Sneathiella marina</name>
    <dbReference type="NCBI Taxonomy" id="2950108"/>
    <lineage>
        <taxon>Bacteria</taxon>
        <taxon>Pseudomonadati</taxon>
        <taxon>Pseudomonadota</taxon>
        <taxon>Alphaproteobacteria</taxon>
        <taxon>Sneathiellales</taxon>
        <taxon>Sneathiellaceae</taxon>
        <taxon>Sneathiella</taxon>
    </lineage>
</organism>
<dbReference type="InterPro" id="IPR036271">
    <property type="entry name" value="Tet_transcr_reg_TetR-rel_C_sf"/>
</dbReference>
<reference evidence="4" key="1">
    <citation type="submission" date="2022-06" db="EMBL/GenBank/DDBJ databases">
        <title>Sneathiella actinostolidae sp. nov., isolated from a sea anemonein the Western Pacific Ocean.</title>
        <authorList>
            <person name="Wei M.J."/>
        </authorList>
    </citation>
    <scope>NUCLEOTIDE SEQUENCE</scope>
    <source>
        <strain evidence="4">PHK-P5</strain>
    </source>
</reference>
<feature type="domain" description="HTH tetR-type" evidence="3">
    <location>
        <begin position="6"/>
        <end position="66"/>
    </location>
</feature>
<dbReference type="Pfam" id="PF00440">
    <property type="entry name" value="TetR_N"/>
    <property type="match status" value="1"/>
</dbReference>
<dbReference type="Pfam" id="PF09209">
    <property type="entry name" value="CecR_C"/>
    <property type="match status" value="1"/>
</dbReference>
<name>A0ABY4W5M4_9PROT</name>
<evidence type="ECO:0000259" key="3">
    <source>
        <dbReference type="PROSITE" id="PS50977"/>
    </source>
</evidence>
<keyword evidence="1 2" id="KW-0238">DNA-binding</keyword>
<evidence type="ECO:0000313" key="5">
    <source>
        <dbReference type="Proteomes" id="UP001056291"/>
    </source>
</evidence>
<dbReference type="InterPro" id="IPR050109">
    <property type="entry name" value="HTH-type_TetR-like_transc_reg"/>
</dbReference>
<dbReference type="SUPFAM" id="SSF46689">
    <property type="entry name" value="Homeodomain-like"/>
    <property type="match status" value="1"/>
</dbReference>
<dbReference type="PANTHER" id="PTHR30055:SF226">
    <property type="entry name" value="HTH-TYPE TRANSCRIPTIONAL REGULATOR PKSA"/>
    <property type="match status" value="1"/>
</dbReference>
<proteinExistence type="predicted"/>
<evidence type="ECO:0000256" key="1">
    <source>
        <dbReference type="ARBA" id="ARBA00023125"/>
    </source>
</evidence>
<dbReference type="Gene3D" id="1.10.357.10">
    <property type="entry name" value="Tetracycline Repressor, domain 2"/>
    <property type="match status" value="1"/>
</dbReference>
<evidence type="ECO:0000256" key="2">
    <source>
        <dbReference type="PROSITE-ProRule" id="PRU00335"/>
    </source>
</evidence>
<dbReference type="SUPFAM" id="SSF48498">
    <property type="entry name" value="Tetracyclin repressor-like, C-terminal domain"/>
    <property type="match status" value="1"/>
</dbReference>
<dbReference type="PANTHER" id="PTHR30055">
    <property type="entry name" value="HTH-TYPE TRANSCRIPTIONAL REGULATOR RUTR"/>
    <property type="match status" value="1"/>
</dbReference>
<gene>
    <name evidence="4" type="ORF">NBZ79_17810</name>
</gene>
<dbReference type="Gene3D" id="1.10.10.60">
    <property type="entry name" value="Homeodomain-like"/>
    <property type="match status" value="1"/>
</dbReference>
<dbReference type="PRINTS" id="PR00455">
    <property type="entry name" value="HTHTETR"/>
</dbReference>
<feature type="DNA-binding region" description="H-T-H motif" evidence="2">
    <location>
        <begin position="29"/>
        <end position="48"/>
    </location>
</feature>
<keyword evidence="5" id="KW-1185">Reference proteome</keyword>
<evidence type="ECO:0000313" key="4">
    <source>
        <dbReference type="EMBL" id="USG61015.1"/>
    </source>
</evidence>
<dbReference type="InterPro" id="IPR001647">
    <property type="entry name" value="HTH_TetR"/>
</dbReference>
<dbReference type="EMBL" id="CP098747">
    <property type="protein sequence ID" value="USG61015.1"/>
    <property type="molecule type" value="Genomic_DNA"/>
</dbReference>